<keyword evidence="2" id="KW-1133">Transmembrane helix</keyword>
<dbReference type="Proteomes" id="UP000572817">
    <property type="component" value="Unassembled WGS sequence"/>
</dbReference>
<name>A0A8H4IWQ5_9PEZI</name>
<dbReference type="EMBL" id="WWBZ02000016">
    <property type="protein sequence ID" value="KAF4308880.1"/>
    <property type="molecule type" value="Genomic_DNA"/>
</dbReference>
<keyword evidence="4" id="KW-1185">Reference proteome</keyword>
<evidence type="ECO:0000256" key="1">
    <source>
        <dbReference type="SAM" id="MobiDB-lite"/>
    </source>
</evidence>
<protein>
    <submittedName>
        <fullName evidence="3">Uncharacterized protein</fullName>
    </submittedName>
</protein>
<dbReference type="OrthoDB" id="5412569at2759"/>
<proteinExistence type="predicted"/>
<keyword evidence="2" id="KW-0472">Membrane</keyword>
<accession>A0A8H4IWQ5</accession>
<feature type="compositionally biased region" description="Low complexity" evidence="1">
    <location>
        <begin position="578"/>
        <end position="589"/>
    </location>
</feature>
<evidence type="ECO:0000313" key="4">
    <source>
        <dbReference type="Proteomes" id="UP000572817"/>
    </source>
</evidence>
<sequence length="589" mass="62058">MNARNKNQSQSPWLAILTNLLATVLLAALIGLGIYVNLNKLVVSNIPSNGYKTVDLDTTTWNIGCTIVGTAVGLLSAVGFAMQDDYLTRRELARDRGVVALFLRPLTIKRGVEQVFRLQLPLERTLLVLLTIATALTSATVVALFGIRATVDEIINPAGSYPLATLNSTFFESDGTGGVYPAGSPVSSSQTSRLSGFMYKAAYIEGLKLRDMYRPNPYGPPYVPEQGSLGDTIYGELNTRGIGLNTSSYLQYSGMPDGFNMPGRYEFNKLQGSVFGTHVTVSCQNASSQYTESETEVTGLRDVHVKTISKPGGPNITAVNNLVGASGFSSLVIASAVTVDRRTGEPVHTIVVPAFFDAFGPTLIYECAYAGREYLADVSLASAVSPLRIVRETDQGPLLGPHVQQLLANTTHMLVASGGAGGNLAQGFIDATFNADGLNSTADMRAALETVFAQVGEAYISLLRQTIERSNLYGGGDSEAEVHLYATVLRLGGGSHIAWVAVLGALLVGAAAGTVRTRAASSGAVAFEAQDAVRLLREALGDPALGDRTRVGFEGGIVVLGRDGRRARAEGGARRAGGKAAEGTGVKAV</sequence>
<evidence type="ECO:0000313" key="3">
    <source>
        <dbReference type="EMBL" id="KAF4308880.1"/>
    </source>
</evidence>
<comment type="caution">
    <text evidence="3">The sequence shown here is derived from an EMBL/GenBank/DDBJ whole genome shotgun (WGS) entry which is preliminary data.</text>
</comment>
<gene>
    <name evidence="3" type="ORF">GTA08_BOTSDO01809</name>
</gene>
<feature type="region of interest" description="Disordered" evidence="1">
    <location>
        <begin position="570"/>
        <end position="589"/>
    </location>
</feature>
<evidence type="ECO:0000256" key="2">
    <source>
        <dbReference type="SAM" id="Phobius"/>
    </source>
</evidence>
<dbReference type="AlphaFoldDB" id="A0A8H4IWQ5"/>
<feature type="transmembrane region" description="Helical" evidence="2">
    <location>
        <begin position="12"/>
        <end position="36"/>
    </location>
</feature>
<feature type="transmembrane region" description="Helical" evidence="2">
    <location>
        <begin position="61"/>
        <end position="82"/>
    </location>
</feature>
<feature type="transmembrane region" description="Helical" evidence="2">
    <location>
        <begin position="126"/>
        <end position="147"/>
    </location>
</feature>
<organism evidence="3 4">
    <name type="scientific">Botryosphaeria dothidea</name>
    <dbReference type="NCBI Taxonomy" id="55169"/>
    <lineage>
        <taxon>Eukaryota</taxon>
        <taxon>Fungi</taxon>
        <taxon>Dikarya</taxon>
        <taxon>Ascomycota</taxon>
        <taxon>Pezizomycotina</taxon>
        <taxon>Dothideomycetes</taxon>
        <taxon>Dothideomycetes incertae sedis</taxon>
        <taxon>Botryosphaeriales</taxon>
        <taxon>Botryosphaeriaceae</taxon>
        <taxon>Botryosphaeria</taxon>
    </lineage>
</organism>
<keyword evidence="2" id="KW-0812">Transmembrane</keyword>
<reference evidence="3" key="1">
    <citation type="submission" date="2020-04" db="EMBL/GenBank/DDBJ databases">
        <title>Genome Assembly and Annotation of Botryosphaeria dothidea sdau 11-99, a Latent Pathogen of Apple Fruit Ring Rot in China.</title>
        <authorList>
            <person name="Yu C."/>
            <person name="Diao Y."/>
            <person name="Lu Q."/>
            <person name="Zhao J."/>
            <person name="Cui S."/>
            <person name="Peng C."/>
            <person name="He B."/>
            <person name="Liu H."/>
        </authorList>
    </citation>
    <scope>NUCLEOTIDE SEQUENCE [LARGE SCALE GENOMIC DNA]</scope>
    <source>
        <strain evidence="3">Sdau11-99</strain>
    </source>
</reference>